<accession>A0A9W8GYG8</accession>
<protein>
    <submittedName>
        <fullName evidence="2">Uncharacterized protein</fullName>
    </submittedName>
</protein>
<organism evidence="2 3">
    <name type="scientific">Coemansia pectinata</name>
    <dbReference type="NCBI Taxonomy" id="1052879"/>
    <lineage>
        <taxon>Eukaryota</taxon>
        <taxon>Fungi</taxon>
        <taxon>Fungi incertae sedis</taxon>
        <taxon>Zoopagomycota</taxon>
        <taxon>Kickxellomycotina</taxon>
        <taxon>Kickxellomycetes</taxon>
        <taxon>Kickxellales</taxon>
        <taxon>Kickxellaceae</taxon>
        <taxon>Coemansia</taxon>
    </lineage>
</organism>
<feature type="region of interest" description="Disordered" evidence="1">
    <location>
        <begin position="702"/>
        <end position="731"/>
    </location>
</feature>
<proteinExistence type="predicted"/>
<dbReference type="Proteomes" id="UP001140011">
    <property type="component" value="Unassembled WGS sequence"/>
</dbReference>
<reference evidence="2" key="1">
    <citation type="submission" date="2022-07" db="EMBL/GenBank/DDBJ databases">
        <title>Phylogenomic reconstructions and comparative analyses of Kickxellomycotina fungi.</title>
        <authorList>
            <person name="Reynolds N.K."/>
            <person name="Stajich J.E."/>
            <person name="Barry K."/>
            <person name="Grigoriev I.V."/>
            <person name="Crous P."/>
            <person name="Smith M.E."/>
        </authorList>
    </citation>
    <scope>NUCLEOTIDE SEQUENCE</scope>
    <source>
        <strain evidence="2">BCRC 34297</strain>
    </source>
</reference>
<comment type="caution">
    <text evidence="2">The sequence shown here is derived from an EMBL/GenBank/DDBJ whole genome shotgun (WGS) entry which is preliminary data.</text>
</comment>
<feature type="region of interest" description="Disordered" evidence="1">
    <location>
        <begin position="1"/>
        <end position="47"/>
    </location>
</feature>
<feature type="compositionally biased region" description="Polar residues" evidence="1">
    <location>
        <begin position="18"/>
        <end position="31"/>
    </location>
</feature>
<dbReference type="OrthoDB" id="5549305at2759"/>
<feature type="compositionally biased region" description="Polar residues" evidence="1">
    <location>
        <begin position="206"/>
        <end position="215"/>
    </location>
</feature>
<dbReference type="AlphaFoldDB" id="A0A9W8GYG8"/>
<gene>
    <name evidence="2" type="ORF">GGI19_000958</name>
</gene>
<sequence>MSSFDGSKRQRTEERHSSSPIPVLSNSNLVESGSGAGADCEQEVEVDSGAGSVLASADNPVEHVGIHELLERLLAKQDRIAADVVRLQSTVDYVLTTMRHQPAPQRTALQYQQQLLPERRPVSAAPPDTTQRSQFHKWSPTHSSSTVPPTLTNIVSLRDEPTNSLASATPPKGATFGPPISPSATSAEASASPRMPSSHYDIATNDPANVSNVGSGDSRRGSHPHYAHEFPQPRSRNPATSFYSTPPPSMPSGTMARTTQAGGVASRIRSPPPLPTQGHPRSQQQQQLQSSNSAPTSSAPALHFSSVRTGHPTHHQQQQQQQRLSGLSIAPTPYQQQASQQYAAHQASSSPPRVHPYHHQHPGQHVERPISLPPIRTSSAAHPHAIHPRSSISQRASAASVSPYSSTTSLGSSMFAGATHAAPKPSSSHHQSPLPSISGLTRALPSTASGAATSTSTPNVGGSPTGSSAGPLGARSNPTPGGSRSYSGSQSGGGGSGGAMSQQKVEKNRFQANIRAFVDHHFIAHPGAQWDYQQSFKAPRNAQATHHIVQAFYASYGGTYERIEHGLGVYFSSLKAKHRTTDDKAMLKQQRDRRRARRIKKAAGRRKVFDQAQYPFLPSDFDTQLCFIPSVMSPEHTDEEGEVKVGGLPWRSHTFNKLFRHLDTLRPKRTPRPTDPNLSGGVLPPPDVPPFMLDMEYMAVDRSYHHDPEEDIEMDSSSDGSGSRPGSDGYM</sequence>
<feature type="compositionally biased region" description="Low complexity" evidence="1">
    <location>
        <begin position="717"/>
        <end position="731"/>
    </location>
</feature>
<feature type="compositionally biased region" description="Low complexity" evidence="1">
    <location>
        <begin position="140"/>
        <end position="150"/>
    </location>
</feature>
<feature type="compositionally biased region" description="Basic and acidic residues" evidence="1">
    <location>
        <begin position="1"/>
        <end position="17"/>
    </location>
</feature>
<feature type="compositionally biased region" description="Low complexity" evidence="1">
    <location>
        <begin position="446"/>
        <end position="457"/>
    </location>
</feature>
<dbReference type="EMBL" id="JANBUH010000030">
    <property type="protein sequence ID" value="KAJ2756300.1"/>
    <property type="molecule type" value="Genomic_DNA"/>
</dbReference>
<feature type="compositionally biased region" description="Low complexity" evidence="1">
    <location>
        <begin position="416"/>
        <end position="438"/>
    </location>
</feature>
<feature type="compositionally biased region" description="Low complexity" evidence="1">
    <location>
        <begin position="330"/>
        <end position="352"/>
    </location>
</feature>
<keyword evidence="3" id="KW-1185">Reference proteome</keyword>
<feature type="region of interest" description="Disordered" evidence="1">
    <location>
        <begin position="416"/>
        <end position="504"/>
    </location>
</feature>
<feature type="region of interest" description="Disordered" evidence="1">
    <location>
        <begin position="664"/>
        <end position="687"/>
    </location>
</feature>
<feature type="compositionally biased region" description="Polar residues" evidence="1">
    <location>
        <begin position="234"/>
        <end position="243"/>
    </location>
</feature>
<feature type="compositionally biased region" description="Low complexity" evidence="1">
    <location>
        <begin position="182"/>
        <end position="193"/>
    </location>
</feature>
<name>A0A9W8GYG8_9FUNG</name>
<evidence type="ECO:0000313" key="2">
    <source>
        <dbReference type="EMBL" id="KAJ2756300.1"/>
    </source>
</evidence>
<feature type="region of interest" description="Disordered" evidence="1">
    <location>
        <begin position="162"/>
        <end position="398"/>
    </location>
</feature>
<feature type="compositionally biased region" description="Low complexity" evidence="1">
    <location>
        <begin position="282"/>
        <end position="301"/>
    </location>
</feature>
<evidence type="ECO:0000313" key="3">
    <source>
        <dbReference type="Proteomes" id="UP001140011"/>
    </source>
</evidence>
<feature type="compositionally biased region" description="Polar residues" evidence="1">
    <location>
        <begin position="458"/>
        <end position="468"/>
    </location>
</feature>
<evidence type="ECO:0000256" key="1">
    <source>
        <dbReference type="SAM" id="MobiDB-lite"/>
    </source>
</evidence>
<feature type="region of interest" description="Disordered" evidence="1">
    <location>
        <begin position="119"/>
        <end position="150"/>
    </location>
</feature>